<keyword evidence="2" id="KW-0805">Transcription regulation</keyword>
<evidence type="ECO:0000259" key="7">
    <source>
        <dbReference type="PROSITE" id="PS50888"/>
    </source>
</evidence>
<gene>
    <name evidence="8" type="ORF">OLEA9_A079109</name>
</gene>
<reference evidence="8 9" key="1">
    <citation type="submission" date="2019-12" db="EMBL/GenBank/DDBJ databases">
        <authorList>
            <person name="Alioto T."/>
            <person name="Alioto T."/>
            <person name="Gomez Garrido J."/>
        </authorList>
    </citation>
    <scope>NUCLEOTIDE SEQUENCE [LARGE SCALE GENOMIC DNA]</scope>
</reference>
<dbReference type="GO" id="GO:0005634">
    <property type="term" value="C:nucleus"/>
    <property type="evidence" value="ECO:0007669"/>
    <property type="project" value="UniProtKB-SubCell"/>
</dbReference>
<dbReference type="CDD" id="cd11445">
    <property type="entry name" value="bHLH_AtPIF_like"/>
    <property type="match status" value="1"/>
</dbReference>
<accession>A0A8S0PSX3</accession>
<organism evidence="8 9">
    <name type="scientific">Olea europaea subsp. europaea</name>
    <dbReference type="NCBI Taxonomy" id="158383"/>
    <lineage>
        <taxon>Eukaryota</taxon>
        <taxon>Viridiplantae</taxon>
        <taxon>Streptophyta</taxon>
        <taxon>Embryophyta</taxon>
        <taxon>Tracheophyta</taxon>
        <taxon>Spermatophyta</taxon>
        <taxon>Magnoliopsida</taxon>
        <taxon>eudicotyledons</taxon>
        <taxon>Gunneridae</taxon>
        <taxon>Pentapetalae</taxon>
        <taxon>asterids</taxon>
        <taxon>lamiids</taxon>
        <taxon>Lamiales</taxon>
        <taxon>Oleaceae</taxon>
        <taxon>Oleeae</taxon>
        <taxon>Olea</taxon>
    </lineage>
</organism>
<dbReference type="InterPro" id="IPR047265">
    <property type="entry name" value="PIF1-like_bHLH"/>
</dbReference>
<comment type="caution">
    <text evidence="8">The sequence shown here is derived from an EMBL/GenBank/DDBJ whole genome shotgun (WGS) entry which is preliminary data.</text>
</comment>
<keyword evidence="3" id="KW-0238">DNA-binding</keyword>
<protein>
    <submittedName>
        <fullName evidence="8">Transcription factor SPATULA-like isoform X1</fullName>
    </submittedName>
</protein>
<dbReference type="Gramene" id="OE9A079109T1">
    <property type="protein sequence ID" value="OE9A079109C1"/>
    <property type="gene ID" value="OE9A079109"/>
</dbReference>
<dbReference type="FunFam" id="4.10.280.10:FF:000004">
    <property type="entry name" value="Basic helix-loop-helix transcription factor"/>
    <property type="match status" value="1"/>
</dbReference>
<evidence type="ECO:0000256" key="1">
    <source>
        <dbReference type="ARBA" id="ARBA00004123"/>
    </source>
</evidence>
<feature type="region of interest" description="Disordered" evidence="6">
    <location>
        <begin position="132"/>
        <end position="153"/>
    </location>
</feature>
<evidence type="ECO:0000256" key="3">
    <source>
        <dbReference type="ARBA" id="ARBA00023125"/>
    </source>
</evidence>
<evidence type="ECO:0000313" key="9">
    <source>
        <dbReference type="Proteomes" id="UP000594638"/>
    </source>
</evidence>
<comment type="subcellular location">
    <subcellularLocation>
        <location evidence="1">Nucleus</location>
    </subcellularLocation>
</comment>
<evidence type="ECO:0000256" key="5">
    <source>
        <dbReference type="ARBA" id="ARBA00023242"/>
    </source>
</evidence>
<dbReference type="SMART" id="SM00353">
    <property type="entry name" value="HLH"/>
    <property type="match status" value="1"/>
</dbReference>
<proteinExistence type="predicted"/>
<dbReference type="Gene3D" id="4.10.280.10">
    <property type="entry name" value="Helix-loop-helix DNA-binding domain"/>
    <property type="match status" value="1"/>
</dbReference>
<feature type="domain" description="BHLH" evidence="7">
    <location>
        <begin position="141"/>
        <end position="190"/>
    </location>
</feature>
<evidence type="ECO:0000256" key="6">
    <source>
        <dbReference type="SAM" id="MobiDB-lite"/>
    </source>
</evidence>
<dbReference type="Proteomes" id="UP000594638">
    <property type="component" value="Unassembled WGS sequence"/>
</dbReference>
<dbReference type="AlphaFoldDB" id="A0A8S0PSX3"/>
<dbReference type="GO" id="GO:0046983">
    <property type="term" value="F:protein dimerization activity"/>
    <property type="evidence" value="ECO:0007669"/>
    <property type="project" value="InterPro"/>
</dbReference>
<keyword evidence="9" id="KW-1185">Reference proteome</keyword>
<keyword evidence="5" id="KW-0539">Nucleus</keyword>
<dbReference type="PROSITE" id="PS50888">
    <property type="entry name" value="BHLH"/>
    <property type="match status" value="1"/>
</dbReference>
<evidence type="ECO:0000256" key="2">
    <source>
        <dbReference type="ARBA" id="ARBA00023015"/>
    </source>
</evidence>
<dbReference type="OrthoDB" id="690068at2759"/>
<dbReference type="InterPro" id="IPR036638">
    <property type="entry name" value="HLH_DNA-bd_sf"/>
</dbReference>
<dbReference type="EMBL" id="CACTIH010000214">
    <property type="protein sequence ID" value="CAA2957266.1"/>
    <property type="molecule type" value="Genomic_DNA"/>
</dbReference>
<keyword evidence="4" id="KW-0804">Transcription</keyword>
<dbReference type="InterPro" id="IPR011598">
    <property type="entry name" value="bHLH_dom"/>
</dbReference>
<dbReference type="SUPFAM" id="SSF47459">
    <property type="entry name" value="HLH, helix-loop-helix DNA-binding domain"/>
    <property type="match status" value="1"/>
</dbReference>
<dbReference type="PANTHER" id="PTHR45855">
    <property type="entry name" value="TRANSCRIPTION FACTOR PIF1-RELATED"/>
    <property type="match status" value="1"/>
</dbReference>
<dbReference type="GO" id="GO:0003677">
    <property type="term" value="F:DNA binding"/>
    <property type="evidence" value="ECO:0007669"/>
    <property type="project" value="UniProtKB-KW"/>
</dbReference>
<dbReference type="InterPro" id="IPR031066">
    <property type="entry name" value="bHLH_ALC-like_plant"/>
</dbReference>
<evidence type="ECO:0000313" key="8">
    <source>
        <dbReference type="EMBL" id="CAA2957266.1"/>
    </source>
</evidence>
<dbReference type="Pfam" id="PF00010">
    <property type="entry name" value="HLH"/>
    <property type="match status" value="1"/>
</dbReference>
<sequence length="392" mass="42989">MYSYQASMANLYATINNSSSSSSPAEPDDISFFLQKFFLPSSSSTLIQPQSFATTHDYDPATVPGSGRIPVLESSSGLNYSSAGYFPMNAVANMSSSSVGTVDNDTDGYEYDCESEEAIEALVEEALPKSTLPRNSSKRTRAAEVHNLSEKRRRSRINEKMKALQNLIPNSNKTDKASMLDEAIEYLKQLQLQVQMLTMRNGLSLYPVPGMPRPHQISQMRMGIYPGNGSLNVNVEHEHPLNQDYLSNALFSLPDISATHASAADFSTMMGSKTSFELASTPTRFGPFQFSRSPKGMCRDEDLPFQQVNTDTTVTSFRDYSTGVKASSIPFETRPSDLNDNTLEACFVGGEQLEGLQQAYLGSIPDLSLQFSGTQIGGRASNDDIKIESNKL</sequence>
<dbReference type="PANTHER" id="PTHR45855:SF6">
    <property type="entry name" value="TRANSCRIPTION FACTOR ALC"/>
    <property type="match status" value="1"/>
</dbReference>
<name>A0A8S0PSX3_OLEEU</name>
<feature type="compositionally biased region" description="Basic and acidic residues" evidence="6">
    <location>
        <begin position="141"/>
        <end position="153"/>
    </location>
</feature>
<evidence type="ECO:0000256" key="4">
    <source>
        <dbReference type="ARBA" id="ARBA00023163"/>
    </source>
</evidence>